<dbReference type="Gene3D" id="3.40.50.300">
    <property type="entry name" value="P-loop containing nucleotide triphosphate hydrolases"/>
    <property type="match status" value="1"/>
</dbReference>
<dbReference type="Pfam" id="PF00005">
    <property type="entry name" value="ABC_tran"/>
    <property type="match status" value="1"/>
</dbReference>
<dbReference type="NCBIfam" id="TIGR02673">
    <property type="entry name" value="FtsE"/>
    <property type="match status" value="1"/>
</dbReference>
<dbReference type="InterPro" id="IPR027417">
    <property type="entry name" value="P-loop_NTPase"/>
</dbReference>
<sequence>MVLFDQVSVQYDTGPQVLKDISFTLAPGSFHFLVGRSGAGKSSLLKLMYLGLRPSSGLVNLFGRDVATLSRADFPAIRRRVGVVFQDFRLIEHLSALDNVALPLRVAGVREADIRRHCSELLSWVGLADQLNALPATLSGGQQQRVAIARAVIARPNLLLADEPTGNVDDVIGLRLMYLFEELNKLGTTVVVATHNDALVSRFTHRQLRLEQSSVRVFDPAGAGPGQAAPGMGAA</sequence>
<keyword evidence="7 12" id="KW-0132">Cell division</keyword>
<evidence type="ECO:0000256" key="6">
    <source>
        <dbReference type="ARBA" id="ARBA00022475"/>
    </source>
</evidence>
<dbReference type="InterPro" id="IPR005286">
    <property type="entry name" value="Cell_div_FtsE"/>
</dbReference>
<dbReference type="PROSITE" id="PS50893">
    <property type="entry name" value="ABC_TRANSPORTER_2"/>
    <property type="match status" value="1"/>
</dbReference>
<evidence type="ECO:0000256" key="9">
    <source>
        <dbReference type="ARBA" id="ARBA00022840"/>
    </source>
</evidence>
<dbReference type="GO" id="GO:0005524">
    <property type="term" value="F:ATP binding"/>
    <property type="evidence" value="ECO:0007669"/>
    <property type="project" value="UniProtKB-KW"/>
</dbReference>
<comment type="subunit">
    <text evidence="12">Homodimer. Forms a membrane-associated complex with FtsX.</text>
</comment>
<dbReference type="InterPro" id="IPR017871">
    <property type="entry name" value="ABC_transporter-like_CS"/>
</dbReference>
<keyword evidence="9 12" id="KW-0067">ATP-binding</keyword>
<dbReference type="CDD" id="cd03255">
    <property type="entry name" value="ABC_MJ0796_LolCDE_FtsE"/>
    <property type="match status" value="1"/>
</dbReference>
<gene>
    <name evidence="12 14" type="primary">ftsE</name>
    <name evidence="14" type="ORF">SMD31_16340</name>
</gene>
<dbReference type="InterPro" id="IPR003439">
    <property type="entry name" value="ABC_transporter-like_ATP-bd"/>
</dbReference>
<accession>A0ABU5E1T8</accession>
<keyword evidence="5" id="KW-0813">Transport</keyword>
<keyword evidence="15" id="KW-1185">Reference proteome</keyword>
<proteinExistence type="inferred from homology"/>
<dbReference type="Proteomes" id="UP001271769">
    <property type="component" value="Unassembled WGS sequence"/>
</dbReference>
<protein>
    <recommendedName>
        <fullName evidence="4 12">Cell division ATP-binding protein FtsE</fullName>
    </recommendedName>
</protein>
<evidence type="ECO:0000256" key="8">
    <source>
        <dbReference type="ARBA" id="ARBA00022741"/>
    </source>
</evidence>
<dbReference type="RefSeq" id="WP_320501984.1">
    <property type="nucleotide sequence ID" value="NZ_JAXCLX010000003.1"/>
</dbReference>
<dbReference type="PANTHER" id="PTHR24220">
    <property type="entry name" value="IMPORT ATP-BINDING PROTEIN"/>
    <property type="match status" value="1"/>
</dbReference>
<keyword evidence="8 12" id="KW-0547">Nucleotide-binding</keyword>
<evidence type="ECO:0000256" key="11">
    <source>
        <dbReference type="ARBA" id="ARBA00023306"/>
    </source>
</evidence>
<dbReference type="PANTHER" id="PTHR24220:SF470">
    <property type="entry name" value="CELL DIVISION ATP-BINDING PROTEIN FTSE"/>
    <property type="match status" value="1"/>
</dbReference>
<feature type="domain" description="ABC transporter" evidence="13">
    <location>
        <begin position="2"/>
        <end position="230"/>
    </location>
</feature>
<evidence type="ECO:0000256" key="4">
    <source>
        <dbReference type="ARBA" id="ARBA00020019"/>
    </source>
</evidence>
<comment type="similarity">
    <text evidence="3 12">Belongs to the ABC transporter superfamily.</text>
</comment>
<evidence type="ECO:0000313" key="15">
    <source>
        <dbReference type="Proteomes" id="UP001271769"/>
    </source>
</evidence>
<keyword evidence="6 12" id="KW-1003">Cell membrane</keyword>
<dbReference type="SUPFAM" id="SSF52540">
    <property type="entry name" value="P-loop containing nucleoside triphosphate hydrolases"/>
    <property type="match status" value="1"/>
</dbReference>
<evidence type="ECO:0000256" key="10">
    <source>
        <dbReference type="ARBA" id="ARBA00023136"/>
    </source>
</evidence>
<evidence type="ECO:0000256" key="3">
    <source>
        <dbReference type="ARBA" id="ARBA00005417"/>
    </source>
</evidence>
<comment type="subcellular location">
    <subcellularLocation>
        <location evidence="12">Cell inner membrane</location>
        <topology evidence="12">Peripheral membrane protein</topology>
        <orientation evidence="12">Cytoplasmic side</orientation>
    </subcellularLocation>
    <subcellularLocation>
        <location evidence="2">Cell membrane</location>
        <topology evidence="2">Peripheral membrane protein</topology>
    </subcellularLocation>
</comment>
<comment type="function">
    <text evidence="1">Part of the ABC transporter FtsEX involved in cellular division. Important for assembly or stability of the septal ring.</text>
</comment>
<name>A0ABU5E1T8_9PROT</name>
<dbReference type="PROSITE" id="PS00211">
    <property type="entry name" value="ABC_TRANSPORTER_1"/>
    <property type="match status" value="1"/>
</dbReference>
<dbReference type="InterPro" id="IPR017911">
    <property type="entry name" value="MacB-like_ATP-bd"/>
</dbReference>
<evidence type="ECO:0000256" key="2">
    <source>
        <dbReference type="ARBA" id="ARBA00004202"/>
    </source>
</evidence>
<organism evidence="14 15">
    <name type="scientific">Dongia rigui</name>
    <dbReference type="NCBI Taxonomy" id="940149"/>
    <lineage>
        <taxon>Bacteria</taxon>
        <taxon>Pseudomonadati</taxon>
        <taxon>Pseudomonadota</taxon>
        <taxon>Alphaproteobacteria</taxon>
        <taxon>Rhodospirillales</taxon>
        <taxon>Dongiaceae</taxon>
        <taxon>Dongia</taxon>
    </lineage>
</organism>
<dbReference type="SMART" id="SM00382">
    <property type="entry name" value="AAA"/>
    <property type="match status" value="1"/>
</dbReference>
<evidence type="ECO:0000256" key="5">
    <source>
        <dbReference type="ARBA" id="ARBA00022448"/>
    </source>
</evidence>
<keyword evidence="10 12" id="KW-0472">Membrane</keyword>
<evidence type="ECO:0000256" key="7">
    <source>
        <dbReference type="ARBA" id="ARBA00022618"/>
    </source>
</evidence>
<evidence type="ECO:0000313" key="14">
    <source>
        <dbReference type="EMBL" id="MDY0873510.1"/>
    </source>
</evidence>
<evidence type="ECO:0000256" key="1">
    <source>
        <dbReference type="ARBA" id="ARBA00002579"/>
    </source>
</evidence>
<evidence type="ECO:0000259" key="13">
    <source>
        <dbReference type="PROSITE" id="PS50893"/>
    </source>
</evidence>
<keyword evidence="11 12" id="KW-0131">Cell cycle</keyword>
<dbReference type="InterPro" id="IPR015854">
    <property type="entry name" value="ABC_transpr_LolD-like"/>
</dbReference>
<dbReference type="GO" id="GO:0051301">
    <property type="term" value="P:cell division"/>
    <property type="evidence" value="ECO:0007669"/>
    <property type="project" value="UniProtKB-KW"/>
</dbReference>
<reference evidence="14 15" key="1">
    <citation type="journal article" date="2013" name="Antonie Van Leeuwenhoek">
        <title>Dongia rigui sp. nov., isolated from freshwater of a large wetland in Korea.</title>
        <authorList>
            <person name="Baik K.S."/>
            <person name="Hwang Y.M."/>
            <person name="Choi J.S."/>
            <person name="Kwon J."/>
            <person name="Seong C.N."/>
        </authorList>
    </citation>
    <scope>NUCLEOTIDE SEQUENCE [LARGE SCALE GENOMIC DNA]</scope>
    <source>
        <strain evidence="14 15">04SU4-P</strain>
    </source>
</reference>
<evidence type="ECO:0000256" key="12">
    <source>
        <dbReference type="RuleBase" id="RU365094"/>
    </source>
</evidence>
<comment type="caution">
    <text evidence="14">The sequence shown here is derived from an EMBL/GenBank/DDBJ whole genome shotgun (WGS) entry which is preliminary data.</text>
</comment>
<dbReference type="EMBL" id="JAXCLX010000003">
    <property type="protein sequence ID" value="MDY0873510.1"/>
    <property type="molecule type" value="Genomic_DNA"/>
</dbReference>
<dbReference type="InterPro" id="IPR003593">
    <property type="entry name" value="AAA+_ATPase"/>
</dbReference>